<dbReference type="InterPro" id="IPR029058">
    <property type="entry name" value="AB_hydrolase_fold"/>
</dbReference>
<dbReference type="SUPFAM" id="SSF53474">
    <property type="entry name" value="alpha/beta-Hydrolases"/>
    <property type="match status" value="2"/>
</dbReference>
<feature type="chain" id="PRO_5014978990" description="Poly(3-hydroxybutyrate) depolymerase" evidence="1">
    <location>
        <begin position="27"/>
        <end position="454"/>
    </location>
</feature>
<proteinExistence type="predicted"/>
<reference evidence="2 3" key="1">
    <citation type="submission" date="2017-03" db="EMBL/GenBank/DDBJ databases">
        <title>Complete genome sequence of Candidatus 'Thiodictyon syntrophicum' sp. nov. strain Cad16T, a photolithoautotroph purple sulfur bacterium isolated from an alpine meromictic lake.</title>
        <authorList>
            <person name="Luedin S.M."/>
            <person name="Pothier J.F."/>
            <person name="Danza F."/>
            <person name="Storelli N."/>
            <person name="Wittwer M."/>
            <person name="Tonolla M."/>
        </authorList>
    </citation>
    <scope>NUCLEOTIDE SEQUENCE [LARGE SCALE GENOMIC DNA]</scope>
    <source>
        <strain evidence="2 3">Cad16T</strain>
    </source>
</reference>
<protein>
    <recommendedName>
        <fullName evidence="4">Poly(3-hydroxybutyrate) depolymerase</fullName>
    </recommendedName>
</protein>
<gene>
    <name evidence="2" type="ORF">THSYN_26535</name>
</gene>
<evidence type="ECO:0000313" key="3">
    <source>
        <dbReference type="Proteomes" id="UP000232638"/>
    </source>
</evidence>
<dbReference type="Proteomes" id="UP000232638">
    <property type="component" value="Chromosome"/>
</dbReference>
<evidence type="ECO:0008006" key="4">
    <source>
        <dbReference type="Google" id="ProtNLM"/>
    </source>
</evidence>
<evidence type="ECO:0000256" key="1">
    <source>
        <dbReference type="SAM" id="SignalP"/>
    </source>
</evidence>
<keyword evidence="3" id="KW-1185">Reference proteome</keyword>
<evidence type="ECO:0000313" key="2">
    <source>
        <dbReference type="EMBL" id="AUB84143.1"/>
    </source>
</evidence>
<dbReference type="KEGG" id="tsy:THSYN_26535"/>
<keyword evidence="1" id="KW-0732">Signal</keyword>
<dbReference type="PANTHER" id="PTHR42972:SF8">
    <property type="entry name" value="POLYHYDROXYBUTYRATE DEPOLYMERASE"/>
    <property type="match status" value="1"/>
</dbReference>
<dbReference type="PANTHER" id="PTHR42972">
    <property type="entry name" value="TOL-PAL SYSTEM PROTEIN TOLB"/>
    <property type="match status" value="1"/>
</dbReference>
<dbReference type="EMBL" id="CP020370">
    <property type="protein sequence ID" value="AUB84143.1"/>
    <property type="molecule type" value="Genomic_DNA"/>
</dbReference>
<feature type="signal peptide" evidence="1">
    <location>
        <begin position="1"/>
        <end position="26"/>
    </location>
</feature>
<name>A0A2K8UEY9_9GAMM</name>
<sequence>MSRRNTNQRLALAVACAVVFAGSAGAAPPLEQVSAGAKADVGQISVSGISSGGFMAHQFHVAHSAHVMGAGIVAGGPYYCAEGSIAAAVTKCSQFVMLECKKLGINDAWCGTADLAPKTAGEIEQAAAGSFDEARRQEARGNISKLENLKNDQVYLFSGAYDSLVPQGVMDALFHFYTDADKAGLAPDNIHYSWTFPAPHTMVRDSFNKPAGSAVGTCAPAGSKSLSKSTFIDDCESIARQQQAQSSCICAVPSESGTATAEPCPPSDKQALCRDLRDVDLAGAILTRIYGAQVLTAGRVPVPGSQVQAFDQKKVFDKIAYHPFNARLNAAMAKEGYIFIPKHCRDGRSCRLHVAFHGCQQGGLTGRKVGRAGNLFSQLAGYNEWAQANDIIVLYPQVEPSSPTPMNPRGCWDWWGQEYTHEGYHTQRGKQIRAVAQMINILTGEPKLLDIPPE</sequence>
<organism evidence="2 3">
    <name type="scientific">Candidatus Thiodictyon syntrophicum</name>
    <dbReference type="NCBI Taxonomy" id="1166950"/>
    <lineage>
        <taxon>Bacteria</taxon>
        <taxon>Pseudomonadati</taxon>
        <taxon>Pseudomonadota</taxon>
        <taxon>Gammaproteobacteria</taxon>
        <taxon>Chromatiales</taxon>
        <taxon>Chromatiaceae</taxon>
        <taxon>Thiodictyon</taxon>
    </lineage>
</organism>
<dbReference type="Gene3D" id="3.40.50.1820">
    <property type="entry name" value="alpha/beta hydrolase"/>
    <property type="match status" value="2"/>
</dbReference>
<dbReference type="AlphaFoldDB" id="A0A2K8UEY9"/>
<accession>A0A2K8UEY9</accession>